<evidence type="ECO:0000313" key="1">
    <source>
        <dbReference type="EMBL" id="KAJ1185318.1"/>
    </source>
</evidence>
<accession>A0AAV7UC78</accession>
<proteinExistence type="predicted"/>
<dbReference type="EMBL" id="JANPWB010000005">
    <property type="protein sequence ID" value="KAJ1185318.1"/>
    <property type="molecule type" value="Genomic_DNA"/>
</dbReference>
<dbReference type="AlphaFoldDB" id="A0AAV7UC78"/>
<keyword evidence="2" id="KW-1185">Reference proteome</keyword>
<name>A0AAV7UC78_PLEWA</name>
<gene>
    <name evidence="1" type="ORF">NDU88_002112</name>
</gene>
<evidence type="ECO:0000313" key="2">
    <source>
        <dbReference type="Proteomes" id="UP001066276"/>
    </source>
</evidence>
<organism evidence="1 2">
    <name type="scientific">Pleurodeles waltl</name>
    <name type="common">Iberian ribbed newt</name>
    <dbReference type="NCBI Taxonomy" id="8319"/>
    <lineage>
        <taxon>Eukaryota</taxon>
        <taxon>Metazoa</taxon>
        <taxon>Chordata</taxon>
        <taxon>Craniata</taxon>
        <taxon>Vertebrata</taxon>
        <taxon>Euteleostomi</taxon>
        <taxon>Amphibia</taxon>
        <taxon>Batrachia</taxon>
        <taxon>Caudata</taxon>
        <taxon>Salamandroidea</taxon>
        <taxon>Salamandridae</taxon>
        <taxon>Pleurodelinae</taxon>
        <taxon>Pleurodeles</taxon>
    </lineage>
</organism>
<comment type="caution">
    <text evidence="1">The sequence shown here is derived from an EMBL/GenBank/DDBJ whole genome shotgun (WGS) entry which is preliminary data.</text>
</comment>
<dbReference type="Proteomes" id="UP001066276">
    <property type="component" value="Chromosome 3_1"/>
</dbReference>
<sequence>MDAPVTRQFLENLFTTLRDDIAAQKPEIAADVKDIRHGRSVNLSAMRHMLKELPALCLDRMTAACARLIQSIEINNYGATWWPCNREAFLPRPLWIPRPQSVPRLRLRLSSFGSGDL</sequence>
<protein>
    <submittedName>
        <fullName evidence="1">Uncharacterized protein</fullName>
    </submittedName>
</protein>
<reference evidence="1" key="1">
    <citation type="journal article" date="2022" name="bioRxiv">
        <title>Sequencing and chromosome-scale assembly of the giantPleurodeles waltlgenome.</title>
        <authorList>
            <person name="Brown T."/>
            <person name="Elewa A."/>
            <person name="Iarovenko S."/>
            <person name="Subramanian E."/>
            <person name="Araus A.J."/>
            <person name="Petzold A."/>
            <person name="Susuki M."/>
            <person name="Suzuki K.-i.T."/>
            <person name="Hayashi T."/>
            <person name="Toyoda A."/>
            <person name="Oliveira C."/>
            <person name="Osipova E."/>
            <person name="Leigh N.D."/>
            <person name="Simon A."/>
            <person name="Yun M.H."/>
        </authorList>
    </citation>
    <scope>NUCLEOTIDE SEQUENCE</scope>
    <source>
        <strain evidence="1">20211129_DDA</strain>
        <tissue evidence="1">Liver</tissue>
    </source>
</reference>